<keyword evidence="1 4" id="KW-0732">Signal</keyword>
<dbReference type="EMBL" id="JAKIKS010000111">
    <property type="protein sequence ID" value="MCL1126861.1"/>
    <property type="molecule type" value="Genomic_DNA"/>
</dbReference>
<dbReference type="InterPro" id="IPR005653">
    <property type="entry name" value="OstA-like_N"/>
</dbReference>
<comment type="caution">
    <text evidence="4">Lacks conserved residue(s) required for the propagation of feature annotation.</text>
</comment>
<keyword evidence="3 4" id="KW-0998">Cell outer membrane</keyword>
<dbReference type="Proteomes" id="UP001203423">
    <property type="component" value="Unassembled WGS sequence"/>
</dbReference>
<evidence type="ECO:0000256" key="1">
    <source>
        <dbReference type="ARBA" id="ARBA00022729"/>
    </source>
</evidence>
<accession>A0ABT0LIA2</accession>
<dbReference type="NCBIfam" id="NF002997">
    <property type="entry name" value="PRK03761.1"/>
    <property type="match status" value="1"/>
</dbReference>
<feature type="domain" description="LptD C-terminal" evidence="6">
    <location>
        <begin position="300"/>
        <end position="672"/>
    </location>
</feature>
<comment type="similarity">
    <text evidence="4">Belongs to the LptD family.</text>
</comment>
<dbReference type="PANTHER" id="PTHR30189">
    <property type="entry name" value="LPS-ASSEMBLY PROTEIN"/>
    <property type="match status" value="1"/>
</dbReference>
<dbReference type="HAMAP" id="MF_01411">
    <property type="entry name" value="LPS_assembly_LptD"/>
    <property type="match status" value="1"/>
</dbReference>
<dbReference type="Pfam" id="PF04453">
    <property type="entry name" value="LptD"/>
    <property type="match status" value="1"/>
</dbReference>
<dbReference type="InterPro" id="IPR007543">
    <property type="entry name" value="LptD_C"/>
</dbReference>
<comment type="subcellular location">
    <subcellularLocation>
        <location evidence="4">Cell outer membrane</location>
    </subcellularLocation>
</comment>
<evidence type="ECO:0000313" key="8">
    <source>
        <dbReference type="Proteomes" id="UP001203423"/>
    </source>
</evidence>
<comment type="caution">
    <text evidence="7">The sequence shown here is derived from an EMBL/GenBank/DDBJ whole genome shotgun (WGS) entry which is preliminary data.</text>
</comment>
<keyword evidence="8" id="KW-1185">Reference proteome</keyword>
<reference evidence="7 8" key="1">
    <citation type="submission" date="2022-01" db="EMBL/GenBank/DDBJ databases">
        <title>Whole genome-based taxonomy of the Shewanellaceae.</title>
        <authorList>
            <person name="Martin-Rodriguez A.J."/>
        </authorList>
    </citation>
    <scope>NUCLEOTIDE SEQUENCE [LARGE SCALE GENOMIC DNA]</scope>
    <source>
        <strain evidence="7 8">DSM 17177</strain>
    </source>
</reference>
<organism evidence="7 8">
    <name type="scientific">Shewanella surugensis</name>
    <dbReference type="NCBI Taxonomy" id="212020"/>
    <lineage>
        <taxon>Bacteria</taxon>
        <taxon>Pseudomonadati</taxon>
        <taxon>Pseudomonadota</taxon>
        <taxon>Gammaproteobacteria</taxon>
        <taxon>Alteromonadales</taxon>
        <taxon>Shewanellaceae</taxon>
        <taxon>Shewanella</taxon>
    </lineage>
</organism>
<evidence type="ECO:0000256" key="3">
    <source>
        <dbReference type="ARBA" id="ARBA00023237"/>
    </source>
</evidence>
<comment type="function">
    <text evidence="4">Together with LptE, is involved in the assembly of lipopolysaccharide (LPS) at the surface of the outer membrane.</text>
</comment>
<dbReference type="RefSeq" id="WP_248942270.1">
    <property type="nucleotide sequence ID" value="NZ_JAKIKS010000111.1"/>
</dbReference>
<dbReference type="Pfam" id="PF03968">
    <property type="entry name" value="LptD_N"/>
    <property type="match status" value="1"/>
</dbReference>
<gene>
    <name evidence="4 7" type="primary">lptD</name>
    <name evidence="7" type="ORF">L2764_20835</name>
</gene>
<evidence type="ECO:0000256" key="2">
    <source>
        <dbReference type="ARBA" id="ARBA00023136"/>
    </source>
</evidence>
<dbReference type="InterPro" id="IPR050218">
    <property type="entry name" value="LptD"/>
</dbReference>
<proteinExistence type="inferred from homology"/>
<evidence type="ECO:0000259" key="6">
    <source>
        <dbReference type="Pfam" id="PF04453"/>
    </source>
</evidence>
<feature type="chain" id="PRO_5044910468" description="LPS-assembly protein LptD" evidence="4">
    <location>
        <begin position="19"/>
        <end position="779"/>
    </location>
</feature>
<evidence type="ECO:0000256" key="4">
    <source>
        <dbReference type="HAMAP-Rule" id="MF_01411"/>
    </source>
</evidence>
<name>A0ABT0LIA2_9GAMM</name>
<comment type="subunit">
    <text evidence="4">Component of the lipopolysaccharide transport and assembly complex. Interacts with LptE and LptA.</text>
</comment>
<evidence type="ECO:0000313" key="7">
    <source>
        <dbReference type="EMBL" id="MCL1126861.1"/>
    </source>
</evidence>
<feature type="domain" description="Organic solvent tolerance-like N-terminal" evidence="5">
    <location>
        <begin position="57"/>
        <end position="188"/>
    </location>
</feature>
<feature type="signal peptide" evidence="4">
    <location>
        <begin position="1"/>
        <end position="18"/>
    </location>
</feature>
<keyword evidence="2 4" id="KW-0472">Membrane</keyword>
<dbReference type="Gene3D" id="2.60.450.10">
    <property type="entry name" value="Lipopolysaccharide (LPS) transport protein A like domain"/>
    <property type="match status" value="1"/>
</dbReference>
<evidence type="ECO:0000259" key="5">
    <source>
        <dbReference type="Pfam" id="PF03968"/>
    </source>
</evidence>
<dbReference type="InterPro" id="IPR020889">
    <property type="entry name" value="LipoPS_assembly_LptD"/>
</dbReference>
<dbReference type="PANTHER" id="PTHR30189:SF1">
    <property type="entry name" value="LPS-ASSEMBLY PROTEIN LPTD"/>
    <property type="match status" value="1"/>
</dbReference>
<sequence length="779" mass="87472" precursor="true">MQIRYFLAMSLFPTLVLADNTTAAPSSGSICIIEPNLPRQIPTSPSSAIQDPSEITITSNDSQAQLGQKAIFNGDVSFIQGARRIAADEAIVDQQQQSLSANGNLVFSDDSFIVTADSLVAQMRSNTATLQRTNYWLKGQQAHGTAGTLEITKENNLILSQATITTCPDPKPDWVLEANKIKINSSEEWGEIWGAKLKIADIPVFYLPYMTIPVSNKRKSGFLFPSFSSSTRNGLEFTVPYYWNIAPEYDLTVTPSYMSNRGLYTKSEFRYLTGSDSSPQTGQLNLEYLGNDQYETNNSDRYLYHWQQQGSIGQNWRMMANYTDVSDDNYFNDLRSDISTSTNNQLIRVGEASYLEENWDLTTTVQDIKVLGESDQPYQVMPQLDFNYRAPDVLTGLDFDLFSEATQFKDQNSGNYSSATRVHLEPSLSYPIQGPAGSLTTEVKLLQTNYSQQDNTDSALSDSVSRTLPEARVSGQINFERYTSYFNQNYRQTLTPQFQYLYVGYQDQSDIGLYDTAELQNDYYGLFRDRRYSGLDRIADANQMTVGVTTKLFNTQNREIFKFSLGQIMYFQDSQVISEYSNTTNTTTSSSTLASDISAQLYNDWFINGSVQYNTQNNSNTKNEVSLDYRPAPNKLLQVSYRYVPNLVNTNTGVTSDISQTGFRAAWPITDSISLVGNWYYDLSEKQTVETYTGFQYDTCCWAVRVTYHDRIKTSYSNDTSSAYFQSGVYLNFIINGLGGSTTSSSSSSSGSSTSGSLEASSMLKNGLFNYRSPIYLNN</sequence>
<protein>
    <recommendedName>
        <fullName evidence="4">LPS-assembly protein LptD</fullName>
    </recommendedName>
</protein>